<accession>A0A6G1Q9D7</accession>
<gene>
    <name evidence="1" type="ORF">EXN66_Car014463</name>
</gene>
<evidence type="ECO:0000313" key="1">
    <source>
        <dbReference type="EMBL" id="KAF3698776.1"/>
    </source>
</evidence>
<name>A0A6G1Q9D7_CHAAH</name>
<sequence length="107" mass="11954">MVQTSHDHNWVLQNTIDFTYDLNQQTYVVFGQLQAQQEAPSITMEINDGENKGQRCVNNSQGNAENSHEASADVVPLQNHQGPVQHALPSQIKQNEVDGVIHDVYSI</sequence>
<reference evidence="2" key="2">
    <citation type="submission" date="2019-02" db="EMBL/GenBank/DDBJ databases">
        <title>Opniocepnalus argus Var Kimnra genome.</title>
        <authorList>
            <person name="Zhou C."/>
            <person name="Xiao S."/>
        </authorList>
    </citation>
    <scope>NUCLEOTIDE SEQUENCE [LARGE SCALE GENOMIC DNA]</scope>
</reference>
<keyword evidence="2" id="KW-1185">Reference proteome</keyword>
<proteinExistence type="predicted"/>
<dbReference type="Proteomes" id="UP000503349">
    <property type="component" value="Chromosome 14"/>
</dbReference>
<protein>
    <submittedName>
        <fullName evidence="1">Uncharacterized protein</fullName>
    </submittedName>
</protein>
<evidence type="ECO:0000313" key="2">
    <source>
        <dbReference type="Proteomes" id="UP000503349"/>
    </source>
</evidence>
<organism evidence="1 2">
    <name type="scientific">Channa argus</name>
    <name type="common">Northern snakehead</name>
    <name type="synonym">Ophicephalus argus</name>
    <dbReference type="NCBI Taxonomy" id="215402"/>
    <lineage>
        <taxon>Eukaryota</taxon>
        <taxon>Metazoa</taxon>
        <taxon>Chordata</taxon>
        <taxon>Craniata</taxon>
        <taxon>Vertebrata</taxon>
        <taxon>Euteleostomi</taxon>
        <taxon>Actinopterygii</taxon>
        <taxon>Neopterygii</taxon>
        <taxon>Teleostei</taxon>
        <taxon>Neoteleostei</taxon>
        <taxon>Acanthomorphata</taxon>
        <taxon>Anabantaria</taxon>
        <taxon>Anabantiformes</taxon>
        <taxon>Channoidei</taxon>
        <taxon>Channidae</taxon>
        <taxon>Channa</taxon>
    </lineage>
</organism>
<reference evidence="1 2" key="1">
    <citation type="submission" date="2019-02" db="EMBL/GenBank/DDBJ databases">
        <title>Opniocepnalus argus genome.</title>
        <authorList>
            <person name="Zhou C."/>
            <person name="Xiao S."/>
        </authorList>
    </citation>
    <scope>NUCLEOTIDE SEQUENCE [LARGE SCALE GENOMIC DNA]</scope>
    <source>
        <strain evidence="1">OARG1902GOOAL</strain>
        <tissue evidence="1">Muscle</tissue>
    </source>
</reference>
<dbReference type="EMBL" id="CM015725">
    <property type="protein sequence ID" value="KAF3698776.1"/>
    <property type="molecule type" value="Genomic_DNA"/>
</dbReference>
<dbReference type="AlphaFoldDB" id="A0A6G1Q9D7"/>